<accession>A0ABN8Y5D3</accession>
<organism evidence="2 3">
    <name type="scientific">Rangifer tarandus platyrhynchus</name>
    <name type="common">Svalbard reindeer</name>
    <dbReference type="NCBI Taxonomy" id="3082113"/>
    <lineage>
        <taxon>Eukaryota</taxon>
        <taxon>Metazoa</taxon>
        <taxon>Chordata</taxon>
        <taxon>Craniata</taxon>
        <taxon>Vertebrata</taxon>
        <taxon>Euteleostomi</taxon>
        <taxon>Mammalia</taxon>
        <taxon>Eutheria</taxon>
        <taxon>Laurasiatheria</taxon>
        <taxon>Artiodactyla</taxon>
        <taxon>Ruminantia</taxon>
        <taxon>Pecora</taxon>
        <taxon>Cervidae</taxon>
        <taxon>Odocoileinae</taxon>
        <taxon>Rangifer</taxon>
    </lineage>
</organism>
<evidence type="ECO:0000313" key="3">
    <source>
        <dbReference type="Proteomes" id="UP001176941"/>
    </source>
</evidence>
<dbReference type="Proteomes" id="UP001176941">
    <property type="component" value="Chromosome 14"/>
</dbReference>
<gene>
    <name evidence="2" type="ORF">MRATA1EN1_LOCUS5423</name>
</gene>
<proteinExistence type="predicted"/>
<evidence type="ECO:0000256" key="1">
    <source>
        <dbReference type="SAM" id="MobiDB-lite"/>
    </source>
</evidence>
<sequence>MDCSLPSSTGYRIFQARILKWVVISSSKGTVPTQGSNPLSHWGSHNSAIVVLSLGFSHGSVGKESTCSAGDTGSVPALGRSPGEGHGNPLQCSCLENPMD</sequence>
<evidence type="ECO:0000313" key="2">
    <source>
        <dbReference type="EMBL" id="CAI9156461.1"/>
    </source>
</evidence>
<reference evidence="2" key="1">
    <citation type="submission" date="2023-04" db="EMBL/GenBank/DDBJ databases">
        <authorList>
            <consortium name="ELIXIR-Norway"/>
        </authorList>
    </citation>
    <scope>NUCLEOTIDE SEQUENCE [LARGE SCALE GENOMIC DNA]</scope>
</reference>
<name>A0ABN8Y5D3_RANTA</name>
<protein>
    <submittedName>
        <fullName evidence="2">Uncharacterized protein</fullName>
    </submittedName>
</protein>
<dbReference type="EMBL" id="OX459950">
    <property type="protein sequence ID" value="CAI9156461.1"/>
    <property type="molecule type" value="Genomic_DNA"/>
</dbReference>
<feature type="region of interest" description="Disordered" evidence="1">
    <location>
        <begin position="65"/>
        <end position="100"/>
    </location>
</feature>
<keyword evidence="3" id="KW-1185">Reference proteome</keyword>